<dbReference type="PANTHER" id="PTHR33542:SF3">
    <property type="entry name" value="SIROHYDROCHLORIN FERROCHELATASE, CHLOROPLASTIC"/>
    <property type="match status" value="1"/>
</dbReference>
<keyword evidence="1" id="KW-0479">Metal-binding</keyword>
<dbReference type="Gene3D" id="3.40.50.1400">
    <property type="match status" value="1"/>
</dbReference>
<gene>
    <name evidence="3" type="ORF">MTBBW1_600076</name>
</gene>
<protein>
    <submittedName>
        <fullName evidence="3">Putative Sirohydrochlorin cobaltochelatase</fullName>
        <ecNumber evidence="3">4.99.1.3</ecNumber>
    </submittedName>
</protein>
<dbReference type="Proteomes" id="UP000191931">
    <property type="component" value="Unassembled WGS sequence"/>
</dbReference>
<sequence>MKALILLAHGSRREASAIEIKKLAESLEKLAEGKFDIVRAAFIQFCGPSFNEVVEELKNHEVNKMVVLPYFISAGNHVVKDIPELIAEAKIKNPDITFKVTEHFGRFSALKELIIKETVKL</sequence>
<dbReference type="SUPFAM" id="SSF53800">
    <property type="entry name" value="Chelatase"/>
    <property type="match status" value="1"/>
</dbReference>
<dbReference type="STRING" id="1246637.MTBBW1_600076"/>
<dbReference type="RefSeq" id="WP_186441159.1">
    <property type="nucleotide sequence ID" value="NZ_LT828542.1"/>
</dbReference>
<dbReference type="GO" id="GO:0016852">
    <property type="term" value="F:sirohydrochlorin cobaltochelatase activity"/>
    <property type="evidence" value="ECO:0007669"/>
    <property type="project" value="UniProtKB-EC"/>
</dbReference>
<dbReference type="AlphaFoldDB" id="A0A1W1HIG7"/>
<keyword evidence="2 3" id="KW-0456">Lyase</keyword>
<evidence type="ECO:0000313" key="3">
    <source>
        <dbReference type="EMBL" id="SLM32246.1"/>
    </source>
</evidence>
<dbReference type="InterPro" id="IPR002762">
    <property type="entry name" value="CbiX-like"/>
</dbReference>
<organism evidence="3 4">
    <name type="scientific">Desulfamplus magnetovallimortis</name>
    <dbReference type="NCBI Taxonomy" id="1246637"/>
    <lineage>
        <taxon>Bacteria</taxon>
        <taxon>Pseudomonadati</taxon>
        <taxon>Thermodesulfobacteriota</taxon>
        <taxon>Desulfobacteria</taxon>
        <taxon>Desulfobacterales</taxon>
        <taxon>Desulfobacteraceae</taxon>
        <taxon>Desulfamplus</taxon>
    </lineage>
</organism>
<dbReference type="CDD" id="cd03416">
    <property type="entry name" value="CbiX_SirB_N"/>
    <property type="match status" value="1"/>
</dbReference>
<evidence type="ECO:0000256" key="1">
    <source>
        <dbReference type="ARBA" id="ARBA00022723"/>
    </source>
</evidence>
<keyword evidence="4" id="KW-1185">Reference proteome</keyword>
<dbReference type="InterPro" id="IPR050963">
    <property type="entry name" value="Sirohydro_Cobaltochel/CbiX"/>
</dbReference>
<name>A0A1W1HIG7_9BACT</name>
<dbReference type="PANTHER" id="PTHR33542">
    <property type="entry name" value="SIROHYDROCHLORIN FERROCHELATASE, CHLOROPLASTIC"/>
    <property type="match status" value="1"/>
</dbReference>
<dbReference type="EMBL" id="FWEV01000304">
    <property type="protein sequence ID" value="SLM32246.1"/>
    <property type="molecule type" value="Genomic_DNA"/>
</dbReference>
<reference evidence="3 4" key="1">
    <citation type="submission" date="2017-03" db="EMBL/GenBank/DDBJ databases">
        <authorList>
            <person name="Afonso C.L."/>
            <person name="Miller P.J."/>
            <person name="Scott M.A."/>
            <person name="Spackman E."/>
            <person name="Goraichik I."/>
            <person name="Dimitrov K.M."/>
            <person name="Suarez D.L."/>
            <person name="Swayne D.E."/>
        </authorList>
    </citation>
    <scope>NUCLEOTIDE SEQUENCE [LARGE SCALE GENOMIC DNA]</scope>
    <source>
        <strain evidence="3">PRJEB14757</strain>
    </source>
</reference>
<evidence type="ECO:0000313" key="4">
    <source>
        <dbReference type="Proteomes" id="UP000191931"/>
    </source>
</evidence>
<dbReference type="EC" id="4.99.1.3" evidence="3"/>
<dbReference type="GO" id="GO:0046872">
    <property type="term" value="F:metal ion binding"/>
    <property type="evidence" value="ECO:0007669"/>
    <property type="project" value="UniProtKB-KW"/>
</dbReference>
<accession>A0A1W1HIG7</accession>
<evidence type="ECO:0000256" key="2">
    <source>
        <dbReference type="ARBA" id="ARBA00023239"/>
    </source>
</evidence>
<dbReference type="Pfam" id="PF01903">
    <property type="entry name" value="CbiX"/>
    <property type="match status" value="1"/>
</dbReference>
<proteinExistence type="predicted"/>